<dbReference type="Proteomes" id="UP000195402">
    <property type="component" value="Unassembled WGS sequence"/>
</dbReference>
<evidence type="ECO:0000313" key="3">
    <source>
        <dbReference type="Proteomes" id="UP000195402"/>
    </source>
</evidence>
<accession>A0A200PY00</accession>
<protein>
    <submittedName>
        <fullName evidence="2">Uncharacterized protein</fullName>
    </submittedName>
</protein>
<dbReference type="InterPro" id="IPR004158">
    <property type="entry name" value="DUF247_pln"/>
</dbReference>
<dbReference type="Pfam" id="PF03140">
    <property type="entry name" value="DUF247"/>
    <property type="match status" value="2"/>
</dbReference>
<reference evidence="2 3" key="1">
    <citation type="journal article" date="2017" name="Mol. Plant">
        <title>The Genome of Medicinal Plant Macleaya cordata Provides New Insights into Benzylisoquinoline Alkaloids Metabolism.</title>
        <authorList>
            <person name="Liu X."/>
            <person name="Liu Y."/>
            <person name="Huang P."/>
            <person name="Ma Y."/>
            <person name="Qing Z."/>
            <person name="Tang Q."/>
            <person name="Cao H."/>
            <person name="Cheng P."/>
            <person name="Zheng Y."/>
            <person name="Yuan Z."/>
            <person name="Zhou Y."/>
            <person name="Liu J."/>
            <person name="Tang Z."/>
            <person name="Zhuo Y."/>
            <person name="Zhang Y."/>
            <person name="Yu L."/>
            <person name="Huang J."/>
            <person name="Yang P."/>
            <person name="Peng Q."/>
            <person name="Zhang J."/>
            <person name="Jiang W."/>
            <person name="Zhang Z."/>
            <person name="Lin K."/>
            <person name="Ro D.K."/>
            <person name="Chen X."/>
            <person name="Xiong X."/>
            <person name="Shang Y."/>
            <person name="Huang S."/>
            <person name="Zeng J."/>
        </authorList>
    </citation>
    <scope>NUCLEOTIDE SEQUENCE [LARGE SCALE GENOMIC DNA]</scope>
    <source>
        <strain evidence="3">cv. BLH2017</strain>
        <tissue evidence="2">Root</tissue>
    </source>
</reference>
<keyword evidence="1" id="KW-0472">Membrane</keyword>
<dbReference type="EMBL" id="MVGT01003860">
    <property type="protein sequence ID" value="OVA03077.1"/>
    <property type="molecule type" value="Genomic_DNA"/>
</dbReference>
<comment type="caution">
    <text evidence="2">The sequence shown here is derived from an EMBL/GenBank/DDBJ whole genome shotgun (WGS) entry which is preliminary data.</text>
</comment>
<gene>
    <name evidence="2" type="ORF">BVC80_8853g19</name>
</gene>
<dbReference type="STRING" id="56857.A0A200PY00"/>
<dbReference type="InParanoid" id="A0A200PY00"/>
<evidence type="ECO:0000256" key="1">
    <source>
        <dbReference type="SAM" id="Phobius"/>
    </source>
</evidence>
<proteinExistence type="predicted"/>
<dbReference type="OrthoDB" id="1846188at2759"/>
<dbReference type="PANTHER" id="PTHR31170">
    <property type="entry name" value="BNAC04G53230D PROTEIN"/>
    <property type="match status" value="1"/>
</dbReference>
<keyword evidence="3" id="KW-1185">Reference proteome</keyword>
<keyword evidence="1" id="KW-0812">Transmembrane</keyword>
<feature type="transmembrane region" description="Helical" evidence="1">
    <location>
        <begin position="378"/>
        <end position="402"/>
    </location>
</feature>
<dbReference type="AlphaFoldDB" id="A0A200PY00"/>
<dbReference type="OMA" id="TEMKHWM"/>
<keyword evidence="1" id="KW-1133">Transmembrane helix</keyword>
<evidence type="ECO:0000313" key="2">
    <source>
        <dbReference type="EMBL" id="OVA03077.1"/>
    </source>
</evidence>
<dbReference type="PANTHER" id="PTHR31170:SF18">
    <property type="entry name" value="(WILD MALAYSIAN BANANA) HYPOTHETICAL PROTEIN"/>
    <property type="match status" value="1"/>
</dbReference>
<sequence>MSSNWVVDLTVELKKFNVSTKEQEKQWNKPSIYKLSAASCCLTGRPNSSSSSSSNQKAAAYLPQIVSFGPYHHDDEHLRNMECHKHRALHHFLLRSDKTLQTLVDTLILAKADTDIDHHHHHHHQAEAAPVPLVQQLMDSYDSLDHKWRNDQNEFVKLMILDGCFMLEVLQWFDKAAAAAASHDHDHDQYFGHYARNDPIFSHHGKLYFMSYMRRDMLMLENQLPMPLLKTLLAFETCKSKFEISNSSSLKDISFQGQVLRLPVVVIDDTTESTFLNLMAFERFHVGAGNEITSYVCFMDNIIDSAEDVKILKCSGIVHNAIGSEKAVAKLFNEMTKDVTPDPGSSLEEVERKLNDYCKNKWHEWRANLIHTYFRSPWALLSLLAAVVLLALTISQTFYTIYPYYHPAATTKYLAS</sequence>
<name>A0A200PY00_MACCD</name>
<organism evidence="2 3">
    <name type="scientific">Macleaya cordata</name>
    <name type="common">Five-seeded plume-poppy</name>
    <name type="synonym">Bocconia cordata</name>
    <dbReference type="NCBI Taxonomy" id="56857"/>
    <lineage>
        <taxon>Eukaryota</taxon>
        <taxon>Viridiplantae</taxon>
        <taxon>Streptophyta</taxon>
        <taxon>Embryophyta</taxon>
        <taxon>Tracheophyta</taxon>
        <taxon>Spermatophyta</taxon>
        <taxon>Magnoliopsida</taxon>
        <taxon>Ranunculales</taxon>
        <taxon>Papaveraceae</taxon>
        <taxon>Papaveroideae</taxon>
        <taxon>Macleaya</taxon>
    </lineage>
</organism>